<dbReference type="SUPFAM" id="SSF50129">
    <property type="entry name" value="GroES-like"/>
    <property type="match status" value="1"/>
</dbReference>
<dbReference type="AlphaFoldDB" id="A0A0H2SMX8"/>
<gene>
    <name evidence="2" type="ORF">SCHPADRAFT_925212</name>
</gene>
<dbReference type="InterPro" id="IPR013149">
    <property type="entry name" value="ADH-like_C"/>
</dbReference>
<dbReference type="SUPFAM" id="SSF51735">
    <property type="entry name" value="NAD(P)-binding Rossmann-fold domains"/>
    <property type="match status" value="1"/>
</dbReference>
<dbReference type="InterPro" id="IPR002364">
    <property type="entry name" value="Quin_OxRdtase/zeta-crystal_CS"/>
</dbReference>
<dbReference type="PANTHER" id="PTHR43677:SF4">
    <property type="entry name" value="QUINONE OXIDOREDUCTASE-LIKE PROTEIN 2"/>
    <property type="match status" value="1"/>
</dbReference>
<evidence type="ECO:0000313" key="2">
    <source>
        <dbReference type="EMBL" id="KLO18426.1"/>
    </source>
</evidence>
<dbReference type="OrthoDB" id="10257049at2759"/>
<dbReference type="PANTHER" id="PTHR43677">
    <property type="entry name" value="SHORT-CHAIN DEHYDROGENASE/REDUCTASE"/>
    <property type="match status" value="1"/>
</dbReference>
<dbReference type="PROSITE" id="PS01162">
    <property type="entry name" value="QOR_ZETA_CRYSTAL"/>
    <property type="match status" value="1"/>
</dbReference>
<feature type="domain" description="Enoyl reductase (ER)" evidence="1">
    <location>
        <begin position="8"/>
        <end position="324"/>
    </location>
</feature>
<dbReference type="Gene3D" id="3.90.180.10">
    <property type="entry name" value="Medium-chain alcohol dehydrogenases, catalytic domain"/>
    <property type="match status" value="1"/>
</dbReference>
<proteinExistence type="predicted"/>
<dbReference type="Pfam" id="PF00107">
    <property type="entry name" value="ADH_zinc_N"/>
    <property type="match status" value="1"/>
</dbReference>
<dbReference type="GO" id="GO:0016491">
    <property type="term" value="F:oxidoreductase activity"/>
    <property type="evidence" value="ECO:0007669"/>
    <property type="project" value="InterPro"/>
</dbReference>
<dbReference type="InterPro" id="IPR036291">
    <property type="entry name" value="NAD(P)-bd_dom_sf"/>
</dbReference>
<dbReference type="InterPro" id="IPR011032">
    <property type="entry name" value="GroES-like_sf"/>
</dbReference>
<dbReference type="SMART" id="SM00829">
    <property type="entry name" value="PKS_ER"/>
    <property type="match status" value="1"/>
</dbReference>
<sequence>MRAFAVKELVHPSKITVSNDFPEPEAGPNDVIVDVYSAGLNYFDILQSQGKYQHQPPMPFALGSEFAGRISQKSPIPKGCTFKRGDRVFGYAQGAYAERVKCPWTTVMSLPNNMSYDDGAGLTITWPTSYEALVGRAELKAGEWVLVTAAAGGVGLVAVQLAKALGAHVIAAASTDSKLDICKRFGGADYTINYTKKDWQKEVTKITKGKGVDVIFDPVGMIRDCLKCIAWKGRAVVVGFAGGPIENLPMNLVLLKNIAVTGIHWGAYGKNEPQRIPVVWKELLGLLASGKVKPIAYSETYTLENLANGLRALEDRKTYGKAIVRVRQDDSDRARAKL</sequence>
<dbReference type="EMBL" id="KQ085895">
    <property type="protein sequence ID" value="KLO18426.1"/>
    <property type="molecule type" value="Genomic_DNA"/>
</dbReference>
<evidence type="ECO:0000313" key="3">
    <source>
        <dbReference type="Proteomes" id="UP000053477"/>
    </source>
</evidence>
<dbReference type="GO" id="GO:0005739">
    <property type="term" value="C:mitochondrion"/>
    <property type="evidence" value="ECO:0007669"/>
    <property type="project" value="TreeGrafter"/>
</dbReference>
<evidence type="ECO:0000259" key="1">
    <source>
        <dbReference type="SMART" id="SM00829"/>
    </source>
</evidence>
<keyword evidence="3" id="KW-1185">Reference proteome</keyword>
<dbReference type="Gene3D" id="3.40.50.720">
    <property type="entry name" value="NAD(P)-binding Rossmann-like Domain"/>
    <property type="match status" value="1"/>
</dbReference>
<dbReference type="STRING" id="27342.A0A0H2SMX8"/>
<protein>
    <submittedName>
        <fullName evidence="2">Alcohol dehydrogenase</fullName>
    </submittedName>
</protein>
<dbReference type="CDD" id="cd08241">
    <property type="entry name" value="QOR1"/>
    <property type="match status" value="1"/>
</dbReference>
<dbReference type="InterPro" id="IPR020843">
    <property type="entry name" value="ER"/>
</dbReference>
<dbReference type="InParanoid" id="A0A0H2SMX8"/>
<organism evidence="2 3">
    <name type="scientific">Schizopora paradoxa</name>
    <dbReference type="NCBI Taxonomy" id="27342"/>
    <lineage>
        <taxon>Eukaryota</taxon>
        <taxon>Fungi</taxon>
        <taxon>Dikarya</taxon>
        <taxon>Basidiomycota</taxon>
        <taxon>Agaricomycotina</taxon>
        <taxon>Agaricomycetes</taxon>
        <taxon>Hymenochaetales</taxon>
        <taxon>Schizoporaceae</taxon>
        <taxon>Schizopora</taxon>
    </lineage>
</organism>
<accession>A0A0H2SMX8</accession>
<dbReference type="GO" id="GO:0008270">
    <property type="term" value="F:zinc ion binding"/>
    <property type="evidence" value="ECO:0007669"/>
    <property type="project" value="InterPro"/>
</dbReference>
<dbReference type="Proteomes" id="UP000053477">
    <property type="component" value="Unassembled WGS sequence"/>
</dbReference>
<dbReference type="InterPro" id="IPR051397">
    <property type="entry name" value="Zn-ADH-like_protein"/>
</dbReference>
<dbReference type="Pfam" id="PF08240">
    <property type="entry name" value="ADH_N"/>
    <property type="match status" value="1"/>
</dbReference>
<reference evidence="2 3" key="1">
    <citation type="submission" date="2015-04" db="EMBL/GenBank/DDBJ databases">
        <title>Complete genome sequence of Schizopora paradoxa KUC8140, a cosmopolitan wood degrader in East Asia.</title>
        <authorList>
            <consortium name="DOE Joint Genome Institute"/>
            <person name="Min B."/>
            <person name="Park H."/>
            <person name="Jang Y."/>
            <person name="Kim J.-J."/>
            <person name="Kim K.H."/>
            <person name="Pangilinan J."/>
            <person name="Lipzen A."/>
            <person name="Riley R."/>
            <person name="Grigoriev I.V."/>
            <person name="Spatafora J.W."/>
            <person name="Choi I.-G."/>
        </authorList>
    </citation>
    <scope>NUCLEOTIDE SEQUENCE [LARGE SCALE GENOMIC DNA]</scope>
    <source>
        <strain evidence="2 3">KUC8140</strain>
    </source>
</reference>
<name>A0A0H2SMX8_9AGAM</name>
<dbReference type="InterPro" id="IPR013154">
    <property type="entry name" value="ADH-like_N"/>
</dbReference>